<accession>A0A918JD17</accession>
<dbReference type="AlphaFoldDB" id="A0A918JD17"/>
<dbReference type="InterPro" id="IPR022193">
    <property type="entry name" value="DUF3718"/>
</dbReference>
<sequence>MKRVYTLGLTGLLAATLLSGNVMANSLPEDLENDLIAVCKAIKSDNRLAIHRAVAKSRLSYRALHDGLVCNGEDMMTFAATSNAQASNDFLARKVRRDPRVLTAKR</sequence>
<feature type="signal peptide" evidence="1">
    <location>
        <begin position="1"/>
        <end position="24"/>
    </location>
</feature>
<name>A0A918JD17_9ALTE</name>
<evidence type="ECO:0000256" key="1">
    <source>
        <dbReference type="SAM" id="SignalP"/>
    </source>
</evidence>
<feature type="chain" id="PRO_5037794170" description="DUF3718 domain-containing protein" evidence="1">
    <location>
        <begin position="25"/>
        <end position="106"/>
    </location>
</feature>
<gene>
    <name evidence="2" type="ORF">GCM10007391_00090</name>
</gene>
<evidence type="ECO:0008006" key="4">
    <source>
        <dbReference type="Google" id="ProtNLM"/>
    </source>
</evidence>
<proteinExistence type="predicted"/>
<evidence type="ECO:0000313" key="2">
    <source>
        <dbReference type="EMBL" id="GGW72626.1"/>
    </source>
</evidence>
<dbReference type="RefSeq" id="WP_189403049.1">
    <property type="nucleotide sequence ID" value="NZ_BMXP01000001.1"/>
</dbReference>
<dbReference type="Proteomes" id="UP000631300">
    <property type="component" value="Unassembled WGS sequence"/>
</dbReference>
<keyword evidence="1" id="KW-0732">Signal</keyword>
<comment type="caution">
    <text evidence="2">The sequence shown here is derived from an EMBL/GenBank/DDBJ whole genome shotgun (WGS) entry which is preliminary data.</text>
</comment>
<evidence type="ECO:0000313" key="3">
    <source>
        <dbReference type="Proteomes" id="UP000631300"/>
    </source>
</evidence>
<organism evidence="2 3">
    <name type="scientific">Alteromonas halophila</name>
    <dbReference type="NCBI Taxonomy" id="516698"/>
    <lineage>
        <taxon>Bacteria</taxon>
        <taxon>Pseudomonadati</taxon>
        <taxon>Pseudomonadota</taxon>
        <taxon>Gammaproteobacteria</taxon>
        <taxon>Alteromonadales</taxon>
        <taxon>Alteromonadaceae</taxon>
        <taxon>Alteromonas/Salinimonas group</taxon>
        <taxon>Alteromonas</taxon>
    </lineage>
</organism>
<keyword evidence="3" id="KW-1185">Reference proteome</keyword>
<dbReference type="EMBL" id="BMXP01000001">
    <property type="protein sequence ID" value="GGW72626.1"/>
    <property type="molecule type" value="Genomic_DNA"/>
</dbReference>
<reference evidence="2" key="2">
    <citation type="submission" date="2020-09" db="EMBL/GenBank/DDBJ databases">
        <authorList>
            <person name="Sun Q."/>
            <person name="Kim S."/>
        </authorList>
    </citation>
    <scope>NUCLEOTIDE SEQUENCE</scope>
    <source>
        <strain evidence="2">KCTC 22164</strain>
    </source>
</reference>
<protein>
    <recommendedName>
        <fullName evidence="4">DUF3718 domain-containing protein</fullName>
    </recommendedName>
</protein>
<dbReference type="Pfam" id="PF12514">
    <property type="entry name" value="DUF3718"/>
    <property type="match status" value="1"/>
</dbReference>
<reference evidence="2" key="1">
    <citation type="journal article" date="2014" name="Int. J. Syst. Evol. Microbiol.">
        <title>Complete genome sequence of Corynebacterium casei LMG S-19264T (=DSM 44701T), isolated from a smear-ripened cheese.</title>
        <authorList>
            <consortium name="US DOE Joint Genome Institute (JGI-PGF)"/>
            <person name="Walter F."/>
            <person name="Albersmeier A."/>
            <person name="Kalinowski J."/>
            <person name="Ruckert C."/>
        </authorList>
    </citation>
    <scope>NUCLEOTIDE SEQUENCE</scope>
    <source>
        <strain evidence="2">KCTC 22164</strain>
    </source>
</reference>